<dbReference type="Proteomes" id="UP000016562">
    <property type="component" value="Unassembled WGS sequence"/>
</dbReference>
<dbReference type="EMBL" id="BATM01000022">
    <property type="protein sequence ID" value="GAD80018.1"/>
    <property type="molecule type" value="Genomic_DNA"/>
</dbReference>
<feature type="transmembrane region" description="Helical" evidence="1">
    <location>
        <begin position="57"/>
        <end position="77"/>
    </location>
</feature>
<sequence>MFIAKRFSIMASVACYLIRCETTQVTRTELSKEIIKLGKYMNDKVFQIWHQKREQGFFSWLSKSTLGSFAFYLVFSIAFQYSSIGEQGIASFVKSQWVNYVLFTGLMIVANGLLWLYRESSYKKEACRRNIM</sequence>
<dbReference type="AlphaFoldDB" id="U3CPF1"/>
<evidence type="ECO:0000256" key="1">
    <source>
        <dbReference type="SAM" id="Phobius"/>
    </source>
</evidence>
<name>U3CPF1_9VIBR</name>
<feature type="transmembrane region" description="Helical" evidence="1">
    <location>
        <begin position="97"/>
        <end position="117"/>
    </location>
</feature>
<accession>U3CPF1</accession>
<evidence type="ECO:0000313" key="2">
    <source>
        <dbReference type="EMBL" id="GAD80018.1"/>
    </source>
</evidence>
<proteinExistence type="predicted"/>
<keyword evidence="1" id="KW-1133">Transmembrane helix</keyword>
<organism evidence="2 3">
    <name type="scientific">Vibrio ezurae NBRC 102218</name>
    <dbReference type="NCBI Taxonomy" id="1219080"/>
    <lineage>
        <taxon>Bacteria</taxon>
        <taxon>Pseudomonadati</taxon>
        <taxon>Pseudomonadota</taxon>
        <taxon>Gammaproteobacteria</taxon>
        <taxon>Vibrionales</taxon>
        <taxon>Vibrionaceae</taxon>
        <taxon>Vibrio</taxon>
    </lineage>
</organism>
<dbReference type="STRING" id="1219080.VEZ01S_22_00250"/>
<reference evidence="2 3" key="1">
    <citation type="submission" date="2013-09" db="EMBL/GenBank/DDBJ databases">
        <title>Whole genome shotgun sequence of Vibrio ezurae NBRC 102218.</title>
        <authorList>
            <person name="Yoshida I."/>
            <person name="Hosoyama A."/>
            <person name="Numata M."/>
            <person name="Hashimoto M."/>
            <person name="Hosoyama Y."/>
            <person name="Tsuchikane K."/>
            <person name="Noguchi M."/>
            <person name="Hirakata S."/>
            <person name="Ichikawa N."/>
            <person name="Ohji S."/>
            <person name="Yamazoe A."/>
            <person name="Fujita N."/>
        </authorList>
    </citation>
    <scope>NUCLEOTIDE SEQUENCE [LARGE SCALE GENOMIC DNA]</scope>
    <source>
        <strain evidence="2 3">NBRC 102218</strain>
    </source>
</reference>
<dbReference type="eggNOG" id="ENOG5031NCJ">
    <property type="taxonomic scope" value="Bacteria"/>
</dbReference>
<keyword evidence="1" id="KW-0812">Transmembrane</keyword>
<keyword evidence="3" id="KW-1185">Reference proteome</keyword>
<evidence type="ECO:0000313" key="3">
    <source>
        <dbReference type="Proteomes" id="UP000016562"/>
    </source>
</evidence>
<comment type="caution">
    <text evidence="2">The sequence shown here is derived from an EMBL/GenBank/DDBJ whole genome shotgun (WGS) entry which is preliminary data.</text>
</comment>
<protein>
    <submittedName>
        <fullName evidence="2">Uncharacterized protein</fullName>
    </submittedName>
</protein>
<keyword evidence="1" id="KW-0472">Membrane</keyword>
<gene>
    <name evidence="2" type="ORF">VEZ01S_22_00250</name>
</gene>